<dbReference type="EMBL" id="NBTZ01000111">
    <property type="protein sequence ID" value="OTP70214.1"/>
    <property type="molecule type" value="Genomic_DNA"/>
</dbReference>
<dbReference type="AlphaFoldDB" id="A0A242MFY2"/>
<organism evidence="2 3">
    <name type="scientific">Caballeronia sordidicola</name>
    <name type="common">Burkholderia sordidicola</name>
    <dbReference type="NCBI Taxonomy" id="196367"/>
    <lineage>
        <taxon>Bacteria</taxon>
        <taxon>Pseudomonadati</taxon>
        <taxon>Pseudomonadota</taxon>
        <taxon>Betaproteobacteria</taxon>
        <taxon>Burkholderiales</taxon>
        <taxon>Burkholderiaceae</taxon>
        <taxon>Caballeronia</taxon>
    </lineage>
</organism>
<gene>
    <name evidence="2" type="ORF">PAMC26577_28275</name>
</gene>
<evidence type="ECO:0000256" key="1">
    <source>
        <dbReference type="SAM" id="MobiDB-lite"/>
    </source>
</evidence>
<reference evidence="2 3" key="1">
    <citation type="submission" date="2017-03" db="EMBL/GenBank/DDBJ databases">
        <title>Genome analysis of strain PAMC 26577.</title>
        <authorList>
            <person name="Oh H.-M."/>
            <person name="Yang J.-A."/>
        </authorList>
    </citation>
    <scope>NUCLEOTIDE SEQUENCE [LARGE SCALE GENOMIC DNA]</scope>
    <source>
        <strain evidence="2 3">PAMC 26577</strain>
    </source>
</reference>
<sequence length="43" mass="5038">MQYRQEAARDVRNVGGPYRLYEPQQSRPGSDQGRPHKVNNSFF</sequence>
<evidence type="ECO:0000313" key="2">
    <source>
        <dbReference type="EMBL" id="OTP70214.1"/>
    </source>
</evidence>
<proteinExistence type="predicted"/>
<name>A0A242MFY2_CABSO</name>
<comment type="caution">
    <text evidence="2">The sequence shown here is derived from an EMBL/GenBank/DDBJ whole genome shotgun (WGS) entry which is preliminary data.</text>
</comment>
<evidence type="ECO:0000313" key="3">
    <source>
        <dbReference type="Proteomes" id="UP000195221"/>
    </source>
</evidence>
<accession>A0A242MFY2</accession>
<feature type="region of interest" description="Disordered" evidence="1">
    <location>
        <begin position="1"/>
        <end position="43"/>
    </location>
</feature>
<feature type="compositionally biased region" description="Basic and acidic residues" evidence="1">
    <location>
        <begin position="1"/>
        <end position="12"/>
    </location>
</feature>
<protein>
    <submittedName>
        <fullName evidence="2">Uncharacterized protein</fullName>
    </submittedName>
</protein>
<dbReference type="Proteomes" id="UP000195221">
    <property type="component" value="Unassembled WGS sequence"/>
</dbReference>